<comment type="caution">
    <text evidence="1">The sequence shown here is derived from an EMBL/GenBank/DDBJ whole genome shotgun (WGS) entry which is preliminary data.</text>
</comment>
<dbReference type="EMBL" id="JAFBEV010000028">
    <property type="protein sequence ID" value="MBM7658953.1"/>
    <property type="molecule type" value="Genomic_DNA"/>
</dbReference>
<name>A0ABS2QAW0_9BACL</name>
<accession>A0ABS2QAW0</accession>
<dbReference type="Proteomes" id="UP000823201">
    <property type="component" value="Unassembled WGS sequence"/>
</dbReference>
<evidence type="ECO:0000313" key="1">
    <source>
        <dbReference type="EMBL" id="MBM7658953.1"/>
    </source>
</evidence>
<gene>
    <name evidence="1" type="ORF">JOC27_002416</name>
</gene>
<proteinExistence type="predicted"/>
<evidence type="ECO:0000313" key="2">
    <source>
        <dbReference type="Proteomes" id="UP000823201"/>
    </source>
</evidence>
<protein>
    <submittedName>
        <fullName evidence="1">Uncharacterized protein</fullName>
    </submittedName>
</protein>
<keyword evidence="2" id="KW-1185">Reference proteome</keyword>
<reference evidence="1 2" key="1">
    <citation type="submission" date="2021-01" db="EMBL/GenBank/DDBJ databases">
        <title>Genomic Encyclopedia of Type Strains, Phase IV (KMG-IV): sequencing the most valuable type-strain genomes for metagenomic binning, comparative biology and taxonomic classification.</title>
        <authorList>
            <person name="Goeker M."/>
        </authorList>
    </citation>
    <scope>NUCLEOTIDE SEQUENCE [LARGE SCALE GENOMIC DNA]</scope>
    <source>
        <strain evidence="1 2">DSM 100968</strain>
    </source>
</reference>
<sequence length="75" mass="8812">MNDSHVDRYKKCAPAARLPRRRASPQTTTRNLRGLNWIVFPAGVSRFRSFFCADSYTFVAFKKSAREGRFFHWII</sequence>
<organism evidence="1 2">
    <name type="scientific">Sporolactobacillus spathodeae</name>
    <dbReference type="NCBI Taxonomy" id="1465502"/>
    <lineage>
        <taxon>Bacteria</taxon>
        <taxon>Bacillati</taxon>
        <taxon>Bacillota</taxon>
        <taxon>Bacilli</taxon>
        <taxon>Bacillales</taxon>
        <taxon>Sporolactobacillaceae</taxon>
        <taxon>Sporolactobacillus</taxon>
    </lineage>
</organism>